<dbReference type="Pfam" id="PF00550">
    <property type="entry name" value="PP-binding"/>
    <property type="match status" value="1"/>
</dbReference>
<gene>
    <name evidence="10" type="ORF">UK23_47035</name>
</gene>
<dbReference type="Gene3D" id="1.10.1200.10">
    <property type="entry name" value="ACP-like"/>
    <property type="match status" value="1"/>
</dbReference>
<dbReference type="InterPro" id="IPR049900">
    <property type="entry name" value="PKS_mFAS_DH"/>
</dbReference>
<reference evidence="10 11" key="1">
    <citation type="submission" date="2015-02" db="EMBL/GenBank/DDBJ databases">
        <authorList>
            <person name="Ju K.-S."/>
            <person name="Doroghazi J.R."/>
            <person name="Metcalf W."/>
        </authorList>
    </citation>
    <scope>NUCLEOTIDE SEQUENCE [LARGE SCALE GENOMIC DNA]</scope>
    <source>
        <strain evidence="10 11">NRRL B-16140</strain>
    </source>
</reference>
<dbReference type="Pfam" id="PF00109">
    <property type="entry name" value="ketoacyl-synt"/>
    <property type="match status" value="1"/>
</dbReference>
<dbReference type="InterPro" id="IPR009081">
    <property type="entry name" value="PP-bd_ACP"/>
</dbReference>
<dbReference type="FunFam" id="3.40.47.10:FF:000019">
    <property type="entry name" value="Polyketide synthase type I"/>
    <property type="match status" value="1"/>
</dbReference>
<organism evidence="10 11">
    <name type="scientific">Lentzea aerocolonigenes</name>
    <name type="common">Lechevalieria aerocolonigenes</name>
    <name type="synonym">Saccharothrix aerocolonigenes</name>
    <dbReference type="NCBI Taxonomy" id="68170"/>
    <lineage>
        <taxon>Bacteria</taxon>
        <taxon>Bacillati</taxon>
        <taxon>Actinomycetota</taxon>
        <taxon>Actinomycetes</taxon>
        <taxon>Pseudonocardiales</taxon>
        <taxon>Pseudonocardiaceae</taxon>
        <taxon>Lentzea</taxon>
    </lineage>
</organism>
<dbReference type="SMART" id="SM01294">
    <property type="entry name" value="PKS_PP_betabranch"/>
    <property type="match status" value="1"/>
</dbReference>
<dbReference type="Gene3D" id="3.30.70.3290">
    <property type="match status" value="1"/>
</dbReference>
<feature type="active site" description="Proton donor; for dehydratase activity" evidence="6">
    <location>
        <position position="253"/>
    </location>
</feature>
<dbReference type="PROSITE" id="PS52019">
    <property type="entry name" value="PKS_MFAS_DH"/>
    <property type="match status" value="1"/>
</dbReference>
<feature type="region of interest" description="N-terminal hotdog fold" evidence="6">
    <location>
        <begin position="60"/>
        <end position="185"/>
    </location>
</feature>
<evidence type="ECO:0000256" key="1">
    <source>
        <dbReference type="ARBA" id="ARBA00022450"/>
    </source>
</evidence>
<keyword evidence="11" id="KW-1185">Reference proteome</keyword>
<dbReference type="InterPro" id="IPR016039">
    <property type="entry name" value="Thiolase-like"/>
</dbReference>
<dbReference type="InterPro" id="IPR057326">
    <property type="entry name" value="KR_dom"/>
</dbReference>
<dbReference type="InterPro" id="IPR036291">
    <property type="entry name" value="NAD(P)-bd_dom_sf"/>
</dbReference>
<keyword evidence="3" id="KW-0808">Transferase</keyword>
<dbReference type="AlphaFoldDB" id="A0A0F0GAE5"/>
<dbReference type="CDD" id="cd00833">
    <property type="entry name" value="PKS"/>
    <property type="match status" value="1"/>
</dbReference>
<feature type="domain" description="Carrier" evidence="7">
    <location>
        <begin position="720"/>
        <end position="798"/>
    </location>
</feature>
<evidence type="ECO:0000256" key="6">
    <source>
        <dbReference type="PROSITE-ProRule" id="PRU01363"/>
    </source>
</evidence>
<dbReference type="CDD" id="cd08956">
    <property type="entry name" value="KR_3_FAS_SDR_x"/>
    <property type="match status" value="1"/>
</dbReference>
<keyword evidence="2" id="KW-0597">Phosphoprotein</keyword>
<dbReference type="InterPro" id="IPR049552">
    <property type="entry name" value="PKS_DH_N"/>
</dbReference>
<evidence type="ECO:0000256" key="3">
    <source>
        <dbReference type="ARBA" id="ARBA00022679"/>
    </source>
</evidence>
<dbReference type="InterPro" id="IPR049551">
    <property type="entry name" value="PKS_DH_C"/>
</dbReference>
<dbReference type="Gene3D" id="3.10.129.110">
    <property type="entry name" value="Polyketide synthase dehydratase"/>
    <property type="match status" value="1"/>
</dbReference>
<evidence type="ECO:0000313" key="10">
    <source>
        <dbReference type="EMBL" id="KJK33223.1"/>
    </source>
</evidence>
<dbReference type="EMBL" id="JYJG01000567">
    <property type="protein sequence ID" value="KJK33223.1"/>
    <property type="molecule type" value="Genomic_DNA"/>
</dbReference>
<dbReference type="InterPro" id="IPR014030">
    <property type="entry name" value="Ketoacyl_synth_N"/>
</dbReference>
<keyword evidence="1" id="KW-0596">Phosphopantetheine</keyword>
<evidence type="ECO:0000259" key="8">
    <source>
        <dbReference type="PROSITE" id="PS52004"/>
    </source>
</evidence>
<dbReference type="PROSITE" id="PS50075">
    <property type="entry name" value="CARRIER"/>
    <property type="match status" value="1"/>
</dbReference>
<dbReference type="InterPro" id="IPR036736">
    <property type="entry name" value="ACP-like_sf"/>
</dbReference>
<evidence type="ECO:0000259" key="7">
    <source>
        <dbReference type="PROSITE" id="PS50075"/>
    </source>
</evidence>
<dbReference type="GO" id="GO:0004315">
    <property type="term" value="F:3-oxoacyl-[acyl-carrier-protein] synthase activity"/>
    <property type="evidence" value="ECO:0007669"/>
    <property type="project" value="InterPro"/>
</dbReference>
<dbReference type="PROSITE" id="PS00606">
    <property type="entry name" value="KS3_1"/>
    <property type="match status" value="1"/>
</dbReference>
<keyword evidence="5" id="KW-0511">Multifunctional enzyme</keyword>
<dbReference type="InterPro" id="IPR020807">
    <property type="entry name" value="PKS_DH"/>
</dbReference>
<dbReference type="InterPro" id="IPR020806">
    <property type="entry name" value="PKS_PP-bd"/>
</dbReference>
<dbReference type="SUPFAM" id="SSF51735">
    <property type="entry name" value="NAD(P)-binding Rossmann-fold domains"/>
    <property type="match status" value="2"/>
</dbReference>
<dbReference type="GO" id="GO:0006633">
    <property type="term" value="P:fatty acid biosynthetic process"/>
    <property type="evidence" value="ECO:0007669"/>
    <property type="project" value="InterPro"/>
</dbReference>
<dbReference type="Pfam" id="PF08659">
    <property type="entry name" value="KR"/>
    <property type="match status" value="1"/>
</dbReference>
<dbReference type="InterPro" id="IPR020841">
    <property type="entry name" value="PKS_Beta-ketoAc_synthase_dom"/>
</dbReference>
<dbReference type="InterPro" id="IPR006162">
    <property type="entry name" value="Ppantetheine_attach_site"/>
</dbReference>
<dbReference type="Proteomes" id="UP000033393">
    <property type="component" value="Unassembled WGS sequence"/>
</dbReference>
<dbReference type="PANTHER" id="PTHR43775">
    <property type="entry name" value="FATTY ACID SYNTHASE"/>
    <property type="match status" value="1"/>
</dbReference>
<feature type="active site" description="Proton acceptor; for dehydratase activity" evidence="6">
    <location>
        <position position="90"/>
    </location>
</feature>
<evidence type="ECO:0000313" key="11">
    <source>
        <dbReference type="Proteomes" id="UP000033393"/>
    </source>
</evidence>
<dbReference type="SMART" id="SM00825">
    <property type="entry name" value="PKS_KS"/>
    <property type="match status" value="1"/>
</dbReference>
<dbReference type="Pfam" id="PF02801">
    <property type="entry name" value="Ketoacyl-synt_C"/>
    <property type="match status" value="1"/>
</dbReference>
<feature type="domain" description="Ketosynthase family 3 (KS3)" evidence="8">
    <location>
        <begin position="815"/>
        <end position="1229"/>
    </location>
</feature>
<evidence type="ECO:0000256" key="2">
    <source>
        <dbReference type="ARBA" id="ARBA00022553"/>
    </source>
</evidence>
<feature type="domain" description="PKS/mFAS DH" evidence="9">
    <location>
        <begin position="60"/>
        <end position="325"/>
    </location>
</feature>
<keyword evidence="4" id="KW-0677">Repeat</keyword>
<dbReference type="SMART" id="SM00822">
    <property type="entry name" value="PKS_KR"/>
    <property type="match status" value="1"/>
</dbReference>
<comment type="caution">
    <text evidence="10">The sequence shown here is derived from an EMBL/GenBank/DDBJ whole genome shotgun (WGS) entry which is preliminary data.</text>
</comment>
<dbReference type="PROSITE" id="PS52004">
    <property type="entry name" value="KS3_2"/>
    <property type="match status" value="1"/>
</dbReference>
<dbReference type="GO" id="GO:0031177">
    <property type="term" value="F:phosphopantetheine binding"/>
    <property type="evidence" value="ECO:0007669"/>
    <property type="project" value="InterPro"/>
</dbReference>
<dbReference type="GO" id="GO:0004312">
    <property type="term" value="F:fatty acid synthase activity"/>
    <property type="evidence" value="ECO:0007669"/>
    <property type="project" value="TreeGrafter"/>
</dbReference>
<evidence type="ECO:0000259" key="9">
    <source>
        <dbReference type="PROSITE" id="PS52019"/>
    </source>
</evidence>
<dbReference type="SMART" id="SM00823">
    <property type="entry name" value="PKS_PP"/>
    <property type="match status" value="1"/>
</dbReference>
<dbReference type="Gene3D" id="3.40.47.10">
    <property type="match status" value="1"/>
</dbReference>
<evidence type="ECO:0000256" key="5">
    <source>
        <dbReference type="ARBA" id="ARBA00023268"/>
    </source>
</evidence>
<dbReference type="InterPro" id="IPR050091">
    <property type="entry name" value="PKS_NRPS_Biosynth_Enz"/>
</dbReference>
<dbReference type="SMART" id="SM00826">
    <property type="entry name" value="PKS_DH"/>
    <property type="match status" value="1"/>
</dbReference>
<dbReference type="InterPro" id="IPR018201">
    <property type="entry name" value="Ketoacyl_synth_AS"/>
</dbReference>
<sequence>SMLTALSQVHVDGINVDWMQLYTGGRRVDVPTYAFDHQSFWPENTAKSDVRSAGLGAVEHPLLGAAVELAGGAGHLFTARLSRRSWLADHAVHGAVLVPGAALVELALRAADEVGLDRVEELTLAAPLVLPESGGIQVQLIVGVPEDDSENSRRSIAIYSRPETAVDEPWTEHATGVLGTGGVTAEVGEWPPRAEAIDVSDAYERFAEGGFEYGPSFQGLRAAWRDGGTVFAEVALPEGVAASGFGLHPALLDSALHAALLVDGGAGLPFSWEGVSLHATGVTALRVKLTRNGSSIAIALADTAGAPVASVDALVVRAVSADQLTTVDRDSLFQLDWAEVDVPAEAAADVVVEHVVAEGEVVEATHTLVAQALARLQEWIAGERSEKLVFVTGTGCLAGAAVRGLVRAAQTEHPGRFGIIDTDSGELVPRALGIDEPELIIRDGVVKAARLARATATRREVTWQGPVLITGGTGGLGGVIAKHLVAQGVDELVLVSRRGEKPAWVAELDARVTVAKCDVSDRKAVQRLLKKHPVRSIVHAAGVLDDGVIESLTPERLSAVLRPKVDAAWNLHELAGELDRFVLFSSVAGTLGSAGQGNYAAANAFLDALAQHRPNTVSLAWGAWEGGMAGHLSEVDVERMRRAGMPPISVEQGVELFDAAVAHGGAALAPFRLDLAVLRAKGDVPAVLRGLVRTRSKRSVAGSDTAVTLVSRLSALSEVARLEALLDVVRVEVAGVLGHGGAGAVDPAQQFRDLGFDSLTAVELRNRLTAATGIRLPATLIFDYPTSGALASYLRDELFGGVVAIPDPALVSTSDDPIVIVGMACRYPGGVTTPEELWQLVIDEVDAVTGFPSDRGWDLDGLYHPDPDHIGTSYTRSGGFLHDAAEFDPSFFGMSPREALATDTQQRLLLETAWEALERAGIDPTSLRGSATGVFTGLMYNDYQSVVGGGDMEGHQGQGSAGSVASGRVSYVFGFEGPAVTVDTACSSSLVAMHWAIQSLRSGECSLALAGGVTVMSTPSTFIEFSRQRGVSEDGRSKAFSDSADGVGWAEGIGQVVLERRSDALRNGHRILAVVRGSAVNQDGASNGLTAPNGPSQQRVIRAALASAGLSVSDVDAVEAHGTGTPLGDPIEAQALLATYGQDRSTPLLLGSIKSNIGHSQAAAGVASVIKMVQALHHGVLPRTLHITEPSSHVDWEAGDVELLTATRSWPSVDRPRRAGVSSFGVSGT</sequence>
<dbReference type="FunFam" id="1.10.1200.10:FF:000007">
    <property type="entry name" value="Probable polyketide synthase pks17"/>
    <property type="match status" value="1"/>
</dbReference>
<dbReference type="InterPro" id="IPR014031">
    <property type="entry name" value="Ketoacyl_synth_C"/>
</dbReference>
<dbReference type="Pfam" id="PF14765">
    <property type="entry name" value="PS-DH"/>
    <property type="match status" value="1"/>
</dbReference>
<dbReference type="PANTHER" id="PTHR43775:SF51">
    <property type="entry name" value="INACTIVE PHENOLPHTHIOCEROL SYNTHESIS POLYKETIDE SYNTHASE TYPE I PKS1-RELATED"/>
    <property type="match status" value="1"/>
</dbReference>
<dbReference type="SUPFAM" id="SSF53901">
    <property type="entry name" value="Thiolase-like"/>
    <property type="match status" value="1"/>
</dbReference>
<dbReference type="Pfam" id="PF21089">
    <property type="entry name" value="PKS_DH_N"/>
    <property type="match status" value="1"/>
</dbReference>
<dbReference type="InterPro" id="IPR042104">
    <property type="entry name" value="PKS_dehydratase_sf"/>
</dbReference>
<protein>
    <submittedName>
        <fullName evidence="10">Uncharacterized protein</fullName>
    </submittedName>
</protein>
<evidence type="ECO:0000256" key="4">
    <source>
        <dbReference type="ARBA" id="ARBA00022737"/>
    </source>
</evidence>
<dbReference type="Gene3D" id="3.40.50.720">
    <property type="entry name" value="NAD(P)-binding Rossmann-like Domain"/>
    <property type="match status" value="1"/>
</dbReference>
<feature type="non-terminal residue" evidence="10">
    <location>
        <position position="1"/>
    </location>
</feature>
<feature type="non-terminal residue" evidence="10">
    <location>
        <position position="1229"/>
    </location>
</feature>
<dbReference type="OrthoDB" id="9778690at2"/>
<proteinExistence type="predicted"/>
<dbReference type="InterPro" id="IPR013968">
    <property type="entry name" value="PKS_KR"/>
</dbReference>
<name>A0A0F0GAE5_LENAE</name>
<dbReference type="SUPFAM" id="SSF47336">
    <property type="entry name" value="ACP-like"/>
    <property type="match status" value="1"/>
</dbReference>
<accession>A0A0F0GAE5</accession>
<feature type="region of interest" description="C-terminal hotdog fold" evidence="6">
    <location>
        <begin position="194"/>
        <end position="325"/>
    </location>
</feature>
<dbReference type="PROSITE" id="PS00012">
    <property type="entry name" value="PHOSPHOPANTETHEINE"/>
    <property type="match status" value="1"/>
</dbReference>